<reference evidence="3 4" key="1">
    <citation type="submission" date="2019-02" db="EMBL/GenBank/DDBJ databases">
        <title>Complete Genome Sequence and Methylome Analysis of free living Spirochaetas.</title>
        <authorList>
            <person name="Fomenkov A."/>
            <person name="Dubinina G."/>
            <person name="Leshcheva N."/>
            <person name="Mikheeva N."/>
            <person name="Grabovich M."/>
            <person name="Vincze T."/>
            <person name="Roberts R.J."/>
        </authorList>
    </citation>
    <scope>NUCLEOTIDE SEQUENCE [LARGE SCALE GENOMIC DNA]</scope>
    <source>
        <strain evidence="3 4">K2</strain>
    </source>
</reference>
<evidence type="ECO:0000313" key="4">
    <source>
        <dbReference type="Proteomes" id="UP000324209"/>
    </source>
</evidence>
<keyword evidence="1" id="KW-0472">Membrane</keyword>
<accession>A0A5C1QPZ3</accession>
<organism evidence="3 4">
    <name type="scientific">Oceanispirochaeta crateris</name>
    <dbReference type="NCBI Taxonomy" id="2518645"/>
    <lineage>
        <taxon>Bacteria</taxon>
        <taxon>Pseudomonadati</taxon>
        <taxon>Spirochaetota</taxon>
        <taxon>Spirochaetia</taxon>
        <taxon>Spirochaetales</taxon>
        <taxon>Spirochaetaceae</taxon>
        <taxon>Oceanispirochaeta</taxon>
    </lineage>
</organism>
<dbReference type="RefSeq" id="WP_149487734.1">
    <property type="nucleotide sequence ID" value="NZ_CP036150.1"/>
</dbReference>
<gene>
    <name evidence="3" type="ORF">EXM22_17330</name>
</gene>
<dbReference type="Pfam" id="PF07331">
    <property type="entry name" value="TctB"/>
    <property type="match status" value="1"/>
</dbReference>
<evidence type="ECO:0000259" key="2">
    <source>
        <dbReference type="Pfam" id="PF07331"/>
    </source>
</evidence>
<protein>
    <submittedName>
        <fullName evidence="3">Tripartite tricarboxylate transporter TctB family protein</fullName>
    </submittedName>
</protein>
<dbReference type="OrthoDB" id="2969509at2"/>
<keyword evidence="4" id="KW-1185">Reference proteome</keyword>
<proteinExistence type="predicted"/>
<feature type="transmembrane region" description="Helical" evidence="1">
    <location>
        <begin position="7"/>
        <end position="25"/>
    </location>
</feature>
<keyword evidence="1" id="KW-1133">Transmembrane helix</keyword>
<feature type="transmembrane region" description="Helical" evidence="1">
    <location>
        <begin position="123"/>
        <end position="141"/>
    </location>
</feature>
<dbReference type="EMBL" id="CP036150">
    <property type="protein sequence ID" value="QEN09661.1"/>
    <property type="molecule type" value="Genomic_DNA"/>
</dbReference>
<dbReference type="InterPro" id="IPR009936">
    <property type="entry name" value="DUF1468"/>
</dbReference>
<dbReference type="KEGG" id="ock:EXM22_17330"/>
<dbReference type="Proteomes" id="UP000324209">
    <property type="component" value="Chromosome"/>
</dbReference>
<evidence type="ECO:0000256" key="1">
    <source>
        <dbReference type="SAM" id="Phobius"/>
    </source>
</evidence>
<evidence type="ECO:0000313" key="3">
    <source>
        <dbReference type="EMBL" id="QEN09661.1"/>
    </source>
</evidence>
<feature type="domain" description="DUF1468" evidence="2">
    <location>
        <begin position="12"/>
        <end position="146"/>
    </location>
</feature>
<name>A0A5C1QPZ3_9SPIO</name>
<keyword evidence="1" id="KW-0812">Transmembrane</keyword>
<sequence length="154" mass="17274">MSSKRINLSVGTGLSIFSVAVFLYANQYKGTGVNQYGPNFFPQVLSVFLFITSVLLIVKAVKGQSEEDLETIHFKGLIRSGITVLISVVYLFFMQVSGFLLATVIFLFVMMTYLGQKGIVKRIISALSVSLIIYAIFYFFLKIPLPEGIFQRIY</sequence>
<feature type="transmembrane region" description="Helical" evidence="1">
    <location>
        <begin position="40"/>
        <end position="61"/>
    </location>
</feature>
<dbReference type="AlphaFoldDB" id="A0A5C1QPZ3"/>
<feature type="transmembrane region" description="Helical" evidence="1">
    <location>
        <begin position="82"/>
        <end position="111"/>
    </location>
</feature>